<feature type="domain" description="N-acetyltransferase" evidence="3">
    <location>
        <begin position="159"/>
        <end position="296"/>
    </location>
</feature>
<evidence type="ECO:0000313" key="5">
    <source>
        <dbReference type="Proteomes" id="UP000682134"/>
    </source>
</evidence>
<dbReference type="SUPFAM" id="SSF55729">
    <property type="entry name" value="Acyl-CoA N-acyltransferases (Nat)"/>
    <property type="match status" value="2"/>
</dbReference>
<dbReference type="PANTHER" id="PTHR43420:SF44">
    <property type="entry name" value="ACETYLTRANSFERASE YPEA"/>
    <property type="match status" value="1"/>
</dbReference>
<organism evidence="4 5">
    <name type="scientific">Gottfriedia endophytica</name>
    <dbReference type="NCBI Taxonomy" id="2820819"/>
    <lineage>
        <taxon>Bacteria</taxon>
        <taxon>Bacillati</taxon>
        <taxon>Bacillota</taxon>
        <taxon>Bacilli</taxon>
        <taxon>Bacillales</taxon>
        <taxon>Bacillaceae</taxon>
        <taxon>Gottfriedia</taxon>
    </lineage>
</organism>
<comment type="caution">
    <text evidence="4">The sequence shown here is derived from an EMBL/GenBank/DDBJ whole genome shotgun (WGS) entry which is preliminary data.</text>
</comment>
<proteinExistence type="predicted"/>
<dbReference type="InterPro" id="IPR050680">
    <property type="entry name" value="YpeA/RimI_acetyltransf"/>
</dbReference>
<evidence type="ECO:0000256" key="2">
    <source>
        <dbReference type="ARBA" id="ARBA00023315"/>
    </source>
</evidence>
<dbReference type="RefSeq" id="WP_209407043.1">
    <property type="nucleotide sequence ID" value="NZ_JAGIYQ010000013.1"/>
</dbReference>
<feature type="domain" description="N-acetyltransferase" evidence="3">
    <location>
        <begin position="15"/>
        <end position="165"/>
    </location>
</feature>
<sequence>MSTNTESKKIIPEHVDYKRCDEVDFDIVHRAFSAGFSDYMIKAEFSKEVFLKLFFGPEGNRLDTSLIAVHEGIPIGVVLGGIKYYEGIKTMRCGALAVSPGYRGKDVSKKLYDLHKDEAIQHNCQQLFLEVILGNDRAINFYKKLGYEKIYDLSYYSLSKISSLKDYHFSSNAIVKNITIANFESAIVKWDYHINWQNDLDYIKKGDNYHFYGAYFGNKLIGSLCINATGKISFLYVEKNQRCKGIGSELLKNAIIEHELKNLNISFPNNSSLEGFIKKIGFERNKLSQYEMYLTL</sequence>
<dbReference type="Gene3D" id="3.40.630.30">
    <property type="match status" value="2"/>
</dbReference>
<dbReference type="GO" id="GO:0016747">
    <property type="term" value="F:acyltransferase activity, transferring groups other than amino-acyl groups"/>
    <property type="evidence" value="ECO:0007669"/>
    <property type="project" value="InterPro"/>
</dbReference>
<dbReference type="Pfam" id="PF00583">
    <property type="entry name" value="Acetyltransf_1"/>
    <property type="match status" value="1"/>
</dbReference>
<accession>A0A940NLY9</accession>
<dbReference type="InterPro" id="IPR016181">
    <property type="entry name" value="Acyl_CoA_acyltransferase"/>
</dbReference>
<keyword evidence="5" id="KW-1185">Reference proteome</keyword>
<dbReference type="PROSITE" id="PS51186">
    <property type="entry name" value="GNAT"/>
    <property type="match status" value="2"/>
</dbReference>
<dbReference type="EMBL" id="JAGIYQ010000013">
    <property type="protein sequence ID" value="MBP0726702.1"/>
    <property type="molecule type" value="Genomic_DNA"/>
</dbReference>
<evidence type="ECO:0000313" key="4">
    <source>
        <dbReference type="EMBL" id="MBP0726702.1"/>
    </source>
</evidence>
<dbReference type="Pfam" id="PF13673">
    <property type="entry name" value="Acetyltransf_10"/>
    <property type="match status" value="1"/>
</dbReference>
<keyword evidence="1" id="KW-0808">Transferase</keyword>
<dbReference type="CDD" id="cd04301">
    <property type="entry name" value="NAT_SF"/>
    <property type="match status" value="2"/>
</dbReference>
<name>A0A940NLY9_9BACI</name>
<dbReference type="Proteomes" id="UP000682134">
    <property type="component" value="Unassembled WGS sequence"/>
</dbReference>
<protein>
    <submittedName>
        <fullName evidence="4">GNAT family N-acetyltransferase</fullName>
    </submittedName>
</protein>
<dbReference type="AlphaFoldDB" id="A0A940NLY9"/>
<reference evidence="4" key="1">
    <citation type="submission" date="2021-04" db="EMBL/GenBank/DDBJ databases">
        <title>Genome seq and assembly of Bacillus sp.</title>
        <authorList>
            <person name="Chhetri G."/>
        </authorList>
    </citation>
    <scope>NUCLEOTIDE SEQUENCE</scope>
    <source>
        <strain evidence="4">RG28</strain>
    </source>
</reference>
<dbReference type="PANTHER" id="PTHR43420">
    <property type="entry name" value="ACETYLTRANSFERASE"/>
    <property type="match status" value="1"/>
</dbReference>
<gene>
    <name evidence="4" type="ORF">J5Y03_16210</name>
</gene>
<evidence type="ECO:0000256" key="1">
    <source>
        <dbReference type="ARBA" id="ARBA00022679"/>
    </source>
</evidence>
<dbReference type="InterPro" id="IPR000182">
    <property type="entry name" value="GNAT_dom"/>
</dbReference>
<keyword evidence="2" id="KW-0012">Acyltransferase</keyword>
<evidence type="ECO:0000259" key="3">
    <source>
        <dbReference type="PROSITE" id="PS51186"/>
    </source>
</evidence>